<gene>
    <name evidence="2" type="primary">yqjH</name>
    <name evidence="2" type="ORF">NCTC7915_00098</name>
</gene>
<feature type="domain" description="FAD-binding FR-type" evidence="1">
    <location>
        <begin position="10"/>
        <end position="125"/>
    </location>
</feature>
<dbReference type="PROSITE" id="PS51384">
    <property type="entry name" value="FAD_FR"/>
    <property type="match status" value="1"/>
</dbReference>
<dbReference type="SUPFAM" id="SSF63380">
    <property type="entry name" value="Riboflavin synthase domain-like"/>
    <property type="match status" value="1"/>
</dbReference>
<evidence type="ECO:0000313" key="2">
    <source>
        <dbReference type="EMBL" id="STD03461.1"/>
    </source>
</evidence>
<dbReference type="GO" id="GO:0052851">
    <property type="term" value="F:ferric-chelate reductase (NADPH) activity"/>
    <property type="evidence" value="ECO:0007669"/>
    <property type="project" value="UniProtKB-EC"/>
</dbReference>
<dbReference type="PANTHER" id="PTHR30157">
    <property type="entry name" value="FERRIC REDUCTASE, NADPH-DEPENDENT"/>
    <property type="match status" value="1"/>
</dbReference>
<accession>A0AA46BL85</accession>
<dbReference type="InterPro" id="IPR039261">
    <property type="entry name" value="FNR_nucleotide-bd"/>
</dbReference>
<proteinExistence type="predicted"/>
<dbReference type="CDD" id="cd06193">
    <property type="entry name" value="siderophore_interacting"/>
    <property type="match status" value="1"/>
</dbReference>
<dbReference type="PANTHER" id="PTHR30157:SF0">
    <property type="entry name" value="NADPH-DEPENDENT FERRIC-CHELATE REDUCTASE"/>
    <property type="match status" value="1"/>
</dbReference>
<name>A0AA46BL85_9MICO</name>
<dbReference type="Gene3D" id="2.40.30.10">
    <property type="entry name" value="Translation factors"/>
    <property type="match status" value="1"/>
</dbReference>
<comment type="caution">
    <text evidence="2">The sequence shown here is derived from an EMBL/GenBank/DDBJ whole genome shotgun (WGS) entry which is preliminary data.</text>
</comment>
<protein>
    <submittedName>
        <fullName evidence="2">NADPH-dependent ferric-chelate reductase</fullName>
        <ecNumber evidence="2">1.16.1.9</ecNumber>
    </submittedName>
</protein>
<dbReference type="AlphaFoldDB" id="A0AA46BL85"/>
<organism evidence="2 3">
    <name type="scientific">Dermatophilus congolensis</name>
    <dbReference type="NCBI Taxonomy" id="1863"/>
    <lineage>
        <taxon>Bacteria</taxon>
        <taxon>Bacillati</taxon>
        <taxon>Actinomycetota</taxon>
        <taxon>Actinomycetes</taxon>
        <taxon>Micrococcales</taxon>
        <taxon>Dermatophilaceae</taxon>
        <taxon>Dermatophilus</taxon>
    </lineage>
</organism>
<dbReference type="Gene3D" id="3.40.50.80">
    <property type="entry name" value="Nucleotide-binding domain of ferredoxin-NADP reductase (FNR) module"/>
    <property type="match status" value="1"/>
</dbReference>
<reference evidence="2 3" key="1">
    <citation type="submission" date="2018-06" db="EMBL/GenBank/DDBJ databases">
        <authorList>
            <consortium name="Pathogen Informatics"/>
            <person name="Doyle S."/>
        </authorList>
    </citation>
    <scope>NUCLEOTIDE SEQUENCE [LARGE SCALE GENOMIC DNA]</scope>
    <source>
        <strain evidence="2 3">NCTC7915</strain>
    </source>
</reference>
<dbReference type="EC" id="1.16.1.9" evidence="2"/>
<dbReference type="InterPro" id="IPR007037">
    <property type="entry name" value="SIP_rossman_dom"/>
</dbReference>
<dbReference type="Pfam" id="PF08021">
    <property type="entry name" value="FAD_binding_9"/>
    <property type="match status" value="1"/>
</dbReference>
<dbReference type="Proteomes" id="UP000254118">
    <property type="component" value="Unassembled WGS sequence"/>
</dbReference>
<dbReference type="EMBL" id="UFYA01000001">
    <property type="protein sequence ID" value="STD03461.1"/>
    <property type="molecule type" value="Genomic_DNA"/>
</dbReference>
<dbReference type="Pfam" id="PF04954">
    <property type="entry name" value="SIP"/>
    <property type="match status" value="1"/>
</dbReference>
<evidence type="ECO:0000313" key="3">
    <source>
        <dbReference type="Proteomes" id="UP000254118"/>
    </source>
</evidence>
<dbReference type="InterPro" id="IPR017927">
    <property type="entry name" value="FAD-bd_FR_type"/>
</dbReference>
<evidence type="ECO:0000259" key="1">
    <source>
        <dbReference type="PROSITE" id="PS51384"/>
    </source>
</evidence>
<keyword evidence="2" id="KW-0560">Oxidoreductase</keyword>
<sequence length="258" mass="27541">MTERVRRAREGLGVCVVTAVEDVTARMRRVTFSGSGLAEAVATGPDQRVKLSFPDSHRFTGDADEMSRARRKRRTYTLLWLDTQAGEATVDFVLHPGGVAAAWASQVQVGDELMLTAPVGGFVPVEGAEEVVLVADETGLPALQAIVASLTAELPVRAFIEVADAAEHQPVRSVTGAEVDVVWMDRDGAAHGSRMSELAASLPGEVSSRSSVWIAGESAAVRQLRNALVTQGGLDRHQVDAVAYWTKAEGRNAGRPEQ</sequence>
<dbReference type="InterPro" id="IPR017938">
    <property type="entry name" value="Riboflavin_synthase-like_b-brl"/>
</dbReference>
<dbReference type="InterPro" id="IPR013113">
    <property type="entry name" value="SIP_FAD-bd"/>
</dbReference>
<dbReference type="InterPro" id="IPR039374">
    <property type="entry name" value="SIP_fam"/>
</dbReference>
<dbReference type="RefSeq" id="WP_147279130.1">
    <property type="nucleotide sequence ID" value="NZ_UFYA01000001.1"/>
</dbReference>